<evidence type="ECO:0000259" key="9">
    <source>
        <dbReference type="PROSITE" id="PS50026"/>
    </source>
</evidence>
<dbReference type="InterPro" id="IPR051145">
    <property type="entry name" value="GAS-SHBG-PROS"/>
</dbReference>
<accession>A0A6P4XUX5</accession>
<evidence type="ECO:0000256" key="4">
    <source>
        <dbReference type="ARBA" id="ARBA00022729"/>
    </source>
</evidence>
<evidence type="ECO:0000256" key="5">
    <source>
        <dbReference type="ARBA" id="ARBA00022737"/>
    </source>
</evidence>
<evidence type="ECO:0000313" key="10">
    <source>
        <dbReference type="Proteomes" id="UP000515135"/>
    </source>
</evidence>
<dbReference type="GO" id="GO:0005576">
    <property type="term" value="C:extracellular region"/>
    <property type="evidence" value="ECO:0007669"/>
    <property type="project" value="UniProtKB-SubCell"/>
</dbReference>
<dbReference type="PROSITE" id="PS01187">
    <property type="entry name" value="EGF_CA"/>
    <property type="match status" value="1"/>
</dbReference>
<reference evidence="11" key="1">
    <citation type="submission" date="2025-08" db="UniProtKB">
        <authorList>
            <consortium name="RefSeq"/>
        </authorList>
    </citation>
    <scope>IDENTIFICATION</scope>
    <source>
        <tissue evidence="11">Gonad</tissue>
    </source>
</reference>
<dbReference type="GeneID" id="109463500"/>
<dbReference type="CDD" id="cd00054">
    <property type="entry name" value="EGF_CA"/>
    <property type="match status" value="1"/>
</dbReference>
<dbReference type="Pfam" id="PF07645">
    <property type="entry name" value="EGF_CA"/>
    <property type="match status" value="2"/>
</dbReference>
<evidence type="ECO:0000256" key="8">
    <source>
        <dbReference type="PROSITE-ProRule" id="PRU00076"/>
    </source>
</evidence>
<name>A0A6P4XUX5_BRABE</name>
<keyword evidence="6" id="KW-1015">Disulfide bond</keyword>
<keyword evidence="5" id="KW-0677">Repeat</keyword>
<dbReference type="OrthoDB" id="10045365at2759"/>
<dbReference type="Gene3D" id="2.10.25.10">
    <property type="entry name" value="Laminin"/>
    <property type="match status" value="3"/>
</dbReference>
<dbReference type="GO" id="GO:0005509">
    <property type="term" value="F:calcium ion binding"/>
    <property type="evidence" value="ECO:0007669"/>
    <property type="project" value="InterPro"/>
</dbReference>
<dbReference type="InterPro" id="IPR000742">
    <property type="entry name" value="EGF"/>
</dbReference>
<keyword evidence="3 8" id="KW-0245">EGF-like domain</keyword>
<keyword evidence="2" id="KW-0964">Secreted</keyword>
<dbReference type="PANTHER" id="PTHR24040:SF16">
    <property type="entry name" value="FIBRILLIN-2-LIKE PROTEIN"/>
    <property type="match status" value="1"/>
</dbReference>
<dbReference type="InterPro" id="IPR001881">
    <property type="entry name" value="EGF-like_Ca-bd_dom"/>
</dbReference>
<evidence type="ECO:0000256" key="7">
    <source>
        <dbReference type="ARBA" id="ARBA00023180"/>
    </source>
</evidence>
<evidence type="ECO:0000256" key="6">
    <source>
        <dbReference type="ARBA" id="ARBA00023157"/>
    </source>
</evidence>
<dbReference type="SMART" id="SM00181">
    <property type="entry name" value="EGF"/>
    <property type="match status" value="3"/>
</dbReference>
<dbReference type="InterPro" id="IPR009030">
    <property type="entry name" value="Growth_fac_rcpt_cys_sf"/>
</dbReference>
<dbReference type="RefSeq" id="XP_019615893.1">
    <property type="nucleotide sequence ID" value="XM_019760334.1"/>
</dbReference>
<dbReference type="Proteomes" id="UP000515135">
    <property type="component" value="Unplaced"/>
</dbReference>
<sequence length="183" mass="19990">MSDEHGCADTDECATDNGGCDQTCTNVPGSYTCSCRQGFVLKTDGRDYVNECEETPGICAGRHVECVNLNGTYDCKCFQGFKMGSGCEDVDECSGEHSCDENAFCVNQPGSYYCVCLDGFTGNGTTCTGNAALHLNIIHDNTHHMHRGSANHYTYKPYYNGAEHGGYNRGRVHHPGGYFYCQH</sequence>
<dbReference type="PROSITE" id="PS50026">
    <property type="entry name" value="EGF_3"/>
    <property type="match status" value="2"/>
</dbReference>
<gene>
    <name evidence="11" type="primary">LOC109463500</name>
</gene>
<organism evidence="10 11">
    <name type="scientific">Branchiostoma belcheri</name>
    <name type="common">Amphioxus</name>
    <dbReference type="NCBI Taxonomy" id="7741"/>
    <lineage>
        <taxon>Eukaryota</taxon>
        <taxon>Metazoa</taxon>
        <taxon>Chordata</taxon>
        <taxon>Cephalochordata</taxon>
        <taxon>Leptocardii</taxon>
        <taxon>Amphioxiformes</taxon>
        <taxon>Branchiostomatidae</taxon>
        <taxon>Branchiostoma</taxon>
    </lineage>
</organism>
<evidence type="ECO:0000256" key="1">
    <source>
        <dbReference type="ARBA" id="ARBA00004613"/>
    </source>
</evidence>
<evidence type="ECO:0000256" key="3">
    <source>
        <dbReference type="ARBA" id="ARBA00022536"/>
    </source>
</evidence>
<comment type="subcellular location">
    <subcellularLocation>
        <location evidence="1">Secreted</location>
    </subcellularLocation>
</comment>
<dbReference type="SUPFAM" id="SSF57184">
    <property type="entry name" value="Growth factor receptor domain"/>
    <property type="match status" value="1"/>
</dbReference>
<proteinExistence type="predicted"/>
<dbReference type="InterPro" id="IPR049883">
    <property type="entry name" value="NOTCH1_EGF-like"/>
</dbReference>
<feature type="domain" description="EGF-like" evidence="9">
    <location>
        <begin position="48"/>
        <end position="88"/>
    </location>
</feature>
<feature type="domain" description="EGF-like" evidence="9">
    <location>
        <begin position="89"/>
        <end position="128"/>
    </location>
</feature>
<dbReference type="KEGG" id="bbel:109463500"/>
<dbReference type="AlphaFoldDB" id="A0A6P4XUX5"/>
<keyword evidence="4" id="KW-0732">Signal</keyword>
<evidence type="ECO:0000256" key="2">
    <source>
        <dbReference type="ARBA" id="ARBA00022525"/>
    </source>
</evidence>
<protein>
    <submittedName>
        <fullName evidence="11">Signal peptide, CUB and EGF-like domain-containing protein 2</fullName>
    </submittedName>
</protein>
<dbReference type="SMART" id="SM00179">
    <property type="entry name" value="EGF_CA"/>
    <property type="match status" value="3"/>
</dbReference>
<keyword evidence="10" id="KW-1185">Reference proteome</keyword>
<dbReference type="PROSITE" id="PS00010">
    <property type="entry name" value="ASX_HYDROXYL"/>
    <property type="match status" value="3"/>
</dbReference>
<evidence type="ECO:0000313" key="11">
    <source>
        <dbReference type="RefSeq" id="XP_019615893.1"/>
    </source>
</evidence>
<dbReference type="PROSITE" id="PS01186">
    <property type="entry name" value="EGF_2"/>
    <property type="match status" value="2"/>
</dbReference>
<dbReference type="Pfam" id="PF14670">
    <property type="entry name" value="FXa_inhibition"/>
    <property type="match status" value="1"/>
</dbReference>
<comment type="caution">
    <text evidence="8">Lacks conserved residue(s) required for the propagation of feature annotation.</text>
</comment>
<dbReference type="FunFam" id="2.10.25.10:FF:000038">
    <property type="entry name" value="Fibrillin 2"/>
    <property type="match status" value="1"/>
</dbReference>
<dbReference type="InterPro" id="IPR000152">
    <property type="entry name" value="EGF-type_Asp/Asn_hydroxyl_site"/>
</dbReference>
<dbReference type="FunFam" id="2.10.25.10:FF:000240">
    <property type="entry name" value="Vitamin K-dependent protein S"/>
    <property type="match status" value="1"/>
</dbReference>
<dbReference type="PANTHER" id="PTHR24040">
    <property type="entry name" value="LAMININ G-LIKE DOMAIN-CONTAINING PROTEIN"/>
    <property type="match status" value="1"/>
</dbReference>
<keyword evidence="7" id="KW-0325">Glycoprotein</keyword>
<dbReference type="InterPro" id="IPR018097">
    <property type="entry name" value="EGF_Ca-bd_CS"/>
</dbReference>